<reference evidence="1 2" key="1">
    <citation type="submission" date="2023-07" db="EMBL/GenBank/DDBJ databases">
        <title>Sorghum-associated microbial communities from plants grown in Nebraska, USA.</title>
        <authorList>
            <person name="Schachtman D."/>
        </authorList>
    </citation>
    <scope>NUCLEOTIDE SEQUENCE [LARGE SCALE GENOMIC DNA]</scope>
    <source>
        <strain evidence="1 2">BE198</strain>
    </source>
</reference>
<dbReference type="PROSITE" id="PS51257">
    <property type="entry name" value="PROKAR_LIPOPROTEIN"/>
    <property type="match status" value="1"/>
</dbReference>
<protein>
    <recommendedName>
        <fullName evidence="3">Lipoprotein</fullName>
    </recommendedName>
</protein>
<evidence type="ECO:0000313" key="1">
    <source>
        <dbReference type="EMBL" id="MDR7135253.1"/>
    </source>
</evidence>
<dbReference type="EMBL" id="JAVDVY010000002">
    <property type="protein sequence ID" value="MDR7135253.1"/>
    <property type="molecule type" value="Genomic_DNA"/>
</dbReference>
<organism evidence="1 2">
    <name type="scientific">Lysobacter niastensis</name>
    <dbReference type="NCBI Taxonomy" id="380629"/>
    <lineage>
        <taxon>Bacteria</taxon>
        <taxon>Pseudomonadati</taxon>
        <taxon>Pseudomonadota</taxon>
        <taxon>Gammaproteobacteria</taxon>
        <taxon>Lysobacterales</taxon>
        <taxon>Lysobacteraceae</taxon>
        <taxon>Lysobacter</taxon>
    </lineage>
</organism>
<accession>A0ABU1WCC5</accession>
<sequence length="116" mass="12034">MTRIAAMLAICLVGSLSGCDKPVQISGDTFLKEICQGGGAKNSYWSAEFSGIKDGYAYLRYWSAAPGSSAGSEVIHFTPIGQLPPGFSANNPMGVCQGSTAAPNNSFKPKPLRGSA</sequence>
<dbReference type="Proteomes" id="UP001251524">
    <property type="component" value="Unassembled WGS sequence"/>
</dbReference>
<dbReference type="RefSeq" id="WP_310062813.1">
    <property type="nucleotide sequence ID" value="NZ_JAVDVY010000002.1"/>
</dbReference>
<keyword evidence="2" id="KW-1185">Reference proteome</keyword>
<gene>
    <name evidence="1" type="ORF">J2X06_002462</name>
</gene>
<evidence type="ECO:0000313" key="2">
    <source>
        <dbReference type="Proteomes" id="UP001251524"/>
    </source>
</evidence>
<evidence type="ECO:0008006" key="3">
    <source>
        <dbReference type="Google" id="ProtNLM"/>
    </source>
</evidence>
<name>A0ABU1WCC5_9GAMM</name>
<comment type="caution">
    <text evidence="1">The sequence shown here is derived from an EMBL/GenBank/DDBJ whole genome shotgun (WGS) entry which is preliminary data.</text>
</comment>
<proteinExistence type="predicted"/>